<proteinExistence type="predicted"/>
<dbReference type="PANTHER" id="PTHR24185:SF1">
    <property type="entry name" value="CALCIUM-INDEPENDENT PHOSPHOLIPASE A2-GAMMA"/>
    <property type="match status" value="1"/>
</dbReference>
<dbReference type="GO" id="GO:0016042">
    <property type="term" value="P:lipid catabolic process"/>
    <property type="evidence" value="ECO:0007669"/>
    <property type="project" value="UniProtKB-KW"/>
</dbReference>
<dbReference type="EMBL" id="KN824375">
    <property type="protein sequence ID" value="KIM21668.1"/>
    <property type="molecule type" value="Genomic_DNA"/>
</dbReference>
<dbReference type="PANTHER" id="PTHR24185">
    <property type="entry name" value="CALCIUM-INDEPENDENT PHOSPHOLIPASE A2-GAMMA"/>
    <property type="match status" value="1"/>
</dbReference>
<sequence length="88" mass="9443">ITIDAGGPRGISQLEILKHVMDKLVNDEIVSSTQTIKRPCDVFAMIGGTGTGGLIAIFLVALEMTVEEALETFTDLVNKVFKDASHNP</sequence>
<evidence type="ECO:0000313" key="7">
    <source>
        <dbReference type="EMBL" id="KIM21668.1"/>
    </source>
</evidence>
<dbReference type="Pfam" id="PF01734">
    <property type="entry name" value="Patatin"/>
    <property type="match status" value="1"/>
</dbReference>
<keyword evidence="5" id="KW-1133">Transmembrane helix</keyword>
<evidence type="ECO:0000256" key="1">
    <source>
        <dbReference type="ARBA" id="ARBA00022801"/>
    </source>
</evidence>
<dbReference type="AlphaFoldDB" id="A0A0C2W5G6"/>
<name>A0A0C2W5G6_SERVB</name>
<evidence type="ECO:0000256" key="2">
    <source>
        <dbReference type="ARBA" id="ARBA00022963"/>
    </source>
</evidence>
<keyword evidence="5" id="KW-0812">Transmembrane</keyword>
<comment type="caution">
    <text evidence="4">Lacks conserved residue(s) required for the propagation of feature annotation.</text>
</comment>
<keyword evidence="2" id="KW-0442">Lipid degradation</keyword>
<dbReference type="Proteomes" id="UP000054097">
    <property type="component" value="Unassembled WGS sequence"/>
</dbReference>
<dbReference type="InterPro" id="IPR002641">
    <property type="entry name" value="PNPLA_dom"/>
</dbReference>
<organism evidence="7 8">
    <name type="scientific">Serendipita vermifera MAFF 305830</name>
    <dbReference type="NCBI Taxonomy" id="933852"/>
    <lineage>
        <taxon>Eukaryota</taxon>
        <taxon>Fungi</taxon>
        <taxon>Dikarya</taxon>
        <taxon>Basidiomycota</taxon>
        <taxon>Agaricomycotina</taxon>
        <taxon>Agaricomycetes</taxon>
        <taxon>Sebacinales</taxon>
        <taxon>Serendipitaceae</taxon>
        <taxon>Serendipita</taxon>
    </lineage>
</organism>
<feature type="non-terminal residue" evidence="7">
    <location>
        <position position="1"/>
    </location>
</feature>
<dbReference type="GO" id="GO:0047499">
    <property type="term" value="F:calcium-independent phospholipase A2 activity"/>
    <property type="evidence" value="ECO:0007669"/>
    <property type="project" value="TreeGrafter"/>
</dbReference>
<feature type="domain" description="PNPLA" evidence="6">
    <location>
        <begin position="1"/>
        <end position="88"/>
    </location>
</feature>
<dbReference type="PROSITE" id="PS51635">
    <property type="entry name" value="PNPLA"/>
    <property type="match status" value="1"/>
</dbReference>
<evidence type="ECO:0000256" key="3">
    <source>
        <dbReference type="ARBA" id="ARBA00023098"/>
    </source>
</evidence>
<dbReference type="SUPFAM" id="SSF52151">
    <property type="entry name" value="FabD/lysophospholipase-like"/>
    <property type="match status" value="1"/>
</dbReference>
<keyword evidence="3" id="KW-0443">Lipid metabolism</keyword>
<accession>A0A0C2W5G6</accession>
<keyword evidence="5" id="KW-0472">Membrane</keyword>
<dbReference type="GO" id="GO:0019369">
    <property type="term" value="P:arachidonate metabolic process"/>
    <property type="evidence" value="ECO:0007669"/>
    <property type="project" value="TreeGrafter"/>
</dbReference>
<reference evidence="8" key="2">
    <citation type="submission" date="2015-01" db="EMBL/GenBank/DDBJ databases">
        <title>Evolutionary Origins and Diversification of the Mycorrhizal Mutualists.</title>
        <authorList>
            <consortium name="DOE Joint Genome Institute"/>
            <consortium name="Mycorrhizal Genomics Consortium"/>
            <person name="Kohler A."/>
            <person name="Kuo A."/>
            <person name="Nagy L.G."/>
            <person name="Floudas D."/>
            <person name="Copeland A."/>
            <person name="Barry K.W."/>
            <person name="Cichocki N."/>
            <person name="Veneault-Fourrey C."/>
            <person name="LaButti K."/>
            <person name="Lindquist E.A."/>
            <person name="Lipzen A."/>
            <person name="Lundell T."/>
            <person name="Morin E."/>
            <person name="Murat C."/>
            <person name="Riley R."/>
            <person name="Ohm R."/>
            <person name="Sun H."/>
            <person name="Tunlid A."/>
            <person name="Henrissat B."/>
            <person name="Grigoriev I.V."/>
            <person name="Hibbett D.S."/>
            <person name="Martin F."/>
        </authorList>
    </citation>
    <scope>NUCLEOTIDE SEQUENCE [LARGE SCALE GENOMIC DNA]</scope>
    <source>
        <strain evidence="8">MAFF 305830</strain>
    </source>
</reference>
<evidence type="ECO:0000256" key="4">
    <source>
        <dbReference type="PROSITE-ProRule" id="PRU01161"/>
    </source>
</evidence>
<dbReference type="Gene3D" id="3.40.1090.10">
    <property type="entry name" value="Cytosolic phospholipase A2 catalytic domain"/>
    <property type="match status" value="1"/>
</dbReference>
<dbReference type="GO" id="GO:0046486">
    <property type="term" value="P:glycerolipid metabolic process"/>
    <property type="evidence" value="ECO:0007669"/>
    <property type="project" value="UniProtKB-ARBA"/>
</dbReference>
<keyword evidence="1" id="KW-0378">Hydrolase</keyword>
<evidence type="ECO:0000259" key="6">
    <source>
        <dbReference type="PROSITE" id="PS51635"/>
    </source>
</evidence>
<keyword evidence="8" id="KW-1185">Reference proteome</keyword>
<dbReference type="STRING" id="933852.A0A0C2W5G6"/>
<dbReference type="InterPro" id="IPR016035">
    <property type="entry name" value="Acyl_Trfase/lysoPLipase"/>
</dbReference>
<gene>
    <name evidence="7" type="ORF">M408DRAFT_54778</name>
</gene>
<evidence type="ECO:0000313" key="8">
    <source>
        <dbReference type="Proteomes" id="UP000054097"/>
    </source>
</evidence>
<protein>
    <recommendedName>
        <fullName evidence="6">PNPLA domain-containing protein</fullName>
    </recommendedName>
</protein>
<reference evidence="7 8" key="1">
    <citation type="submission" date="2014-04" db="EMBL/GenBank/DDBJ databases">
        <authorList>
            <consortium name="DOE Joint Genome Institute"/>
            <person name="Kuo A."/>
            <person name="Zuccaro A."/>
            <person name="Kohler A."/>
            <person name="Nagy L.G."/>
            <person name="Floudas D."/>
            <person name="Copeland A."/>
            <person name="Barry K.W."/>
            <person name="Cichocki N."/>
            <person name="Veneault-Fourrey C."/>
            <person name="LaButti K."/>
            <person name="Lindquist E.A."/>
            <person name="Lipzen A."/>
            <person name="Lundell T."/>
            <person name="Morin E."/>
            <person name="Murat C."/>
            <person name="Sun H."/>
            <person name="Tunlid A."/>
            <person name="Henrissat B."/>
            <person name="Grigoriev I.V."/>
            <person name="Hibbett D.S."/>
            <person name="Martin F."/>
            <person name="Nordberg H.P."/>
            <person name="Cantor M.N."/>
            <person name="Hua S.X."/>
        </authorList>
    </citation>
    <scope>NUCLEOTIDE SEQUENCE [LARGE SCALE GENOMIC DNA]</scope>
    <source>
        <strain evidence="7 8">MAFF 305830</strain>
    </source>
</reference>
<evidence type="ECO:0000256" key="5">
    <source>
        <dbReference type="SAM" id="Phobius"/>
    </source>
</evidence>
<dbReference type="GO" id="GO:0016020">
    <property type="term" value="C:membrane"/>
    <property type="evidence" value="ECO:0007669"/>
    <property type="project" value="TreeGrafter"/>
</dbReference>
<feature type="non-terminal residue" evidence="7">
    <location>
        <position position="88"/>
    </location>
</feature>
<dbReference type="HOGENOM" id="CLU_169792_0_0_1"/>
<feature type="transmembrane region" description="Helical" evidence="5">
    <location>
        <begin position="42"/>
        <end position="62"/>
    </location>
</feature>